<feature type="compositionally biased region" description="Low complexity" evidence="2">
    <location>
        <begin position="738"/>
        <end position="752"/>
    </location>
</feature>
<dbReference type="Proteomes" id="UP001154282">
    <property type="component" value="Unassembled WGS sequence"/>
</dbReference>
<evidence type="ECO:0000313" key="5">
    <source>
        <dbReference type="Proteomes" id="UP001154282"/>
    </source>
</evidence>
<dbReference type="InterPro" id="IPR017923">
    <property type="entry name" value="TFIIS_N"/>
</dbReference>
<comment type="caution">
    <text evidence="4">The sequence shown here is derived from an EMBL/GenBank/DDBJ whole genome shotgun (WGS) entry which is preliminary data.</text>
</comment>
<feature type="region of interest" description="Disordered" evidence="2">
    <location>
        <begin position="621"/>
        <end position="651"/>
    </location>
</feature>
<accession>A0AAV0QRL4</accession>
<dbReference type="AlphaFoldDB" id="A0AAV0QRL4"/>
<dbReference type="PANTHER" id="PTHR47292:SF1">
    <property type="entry name" value="TRANSCRIPTION ELONGATION FACTOR (TFIIS) FAMILY PROTEIN"/>
    <property type="match status" value="1"/>
</dbReference>
<gene>
    <name evidence="4" type="ORF">LITE_LOCUS44415</name>
</gene>
<comment type="subcellular location">
    <subcellularLocation>
        <location evidence="1">Nucleus</location>
    </subcellularLocation>
</comment>
<feature type="compositionally biased region" description="Basic and acidic residues" evidence="2">
    <location>
        <begin position="700"/>
        <end position="728"/>
    </location>
</feature>
<name>A0AAV0QRL4_9ROSI</name>
<evidence type="ECO:0000259" key="3">
    <source>
        <dbReference type="PROSITE" id="PS51319"/>
    </source>
</evidence>
<dbReference type="Pfam" id="PF08711">
    <property type="entry name" value="Med26"/>
    <property type="match status" value="1"/>
</dbReference>
<dbReference type="PROSITE" id="PS51319">
    <property type="entry name" value="TFIIS_N"/>
    <property type="match status" value="1"/>
</dbReference>
<dbReference type="GO" id="GO:0005634">
    <property type="term" value="C:nucleus"/>
    <property type="evidence" value="ECO:0007669"/>
    <property type="project" value="UniProtKB-SubCell"/>
</dbReference>
<feature type="compositionally biased region" description="Polar residues" evidence="2">
    <location>
        <begin position="434"/>
        <end position="447"/>
    </location>
</feature>
<evidence type="ECO:0000256" key="2">
    <source>
        <dbReference type="SAM" id="MobiDB-lite"/>
    </source>
</evidence>
<feature type="region of interest" description="Disordered" evidence="2">
    <location>
        <begin position="368"/>
        <end position="455"/>
    </location>
</feature>
<dbReference type="EMBL" id="CAMGYJ010000010">
    <property type="protein sequence ID" value="CAI0547551.1"/>
    <property type="molecule type" value="Genomic_DNA"/>
</dbReference>
<proteinExistence type="predicted"/>
<sequence length="1019" mass="109122">MTIEDFFTLTEMKDGLTVPSRVRELIAVMQKEKDCVGKNIGDATRQWTAVGSTIAATENRDCLNLFIQLDGLWFFDRWLKEAENYSRSTSDGFIEESITALLRAIEKLQIDKSRSLSSGVWTTVNSLLDHSSSHIQDRARAVFDSWKHDEDTCETKHDSQNSRILDDVNLIHGDVKVNKKDIPVEGSDDAKRCAAEPSSDEATQSRSVKCSEVDRDHQTQGMSCNKPVVTHAAVLDDANQGDRSVTDSVISNCNQGDTSFKEKTCVGNLEGVASTETHTSLVQSGQGTRPESDALNSPSNLCDSSLVGSAFTKMESVTNSTTYAANIQEMNADPSLQQKFEEAAEGSKSHTASASDDDSTAVAALKDVADGGPTTNNSNPPTSTQISKDDENGSRKSGVLRTTSMMEEDIGPDDDENEQSSDGDEELGDDYDFSSRTAFDTQSSFSTNRRKSNIDVEYGIVDALEVARLVAQEVEREVVDYREPSGTSSSEKIEGSPHNEQPGSPDSVGGKEDQAGTEDLPSSQKASPDFDEINKAENDINEKMESSHVTEPAQEPKVVEKGFCGFDLNEEFSSDDAADHPADLVSAPISIVSASRPAAAASASPAAPLHFEGSLGWKGSAATSAFRPAPPRKVDNNIETGAASSSNSKQKHGWLDIDLNISESADENAGDLMLGGRQIPTSSSFQRGEDSSFDIVGPAKSERPNLDLNRMSDDSETKPQSNMRKEEGLFFLRNGHQRSPSPASSSSLRPLSRNFDLNDRPLFQNDPLDQGLYNGKSSLGLSIYNGGVSRPGGDPVISIMGAKVEIGGRAEVGRRDFFFPQTPSMSIPNGKPLVEPAMDTSNVARLGVMGMVPTGAGSSYASSPPVFGYHPMSVSPAAMYGPPGGTIPYMVDSRGAPVVPQIMGSGSAVVPPPYSQQPFIMNMAAGGPLGLNGAGPSSRTSFDLNLGFPIDGGSSSSSGGLRQFFVTGGQGTRSFDEHLRANPQPSSSSSGMAAGKRKEPDGGWEPYSLHYKQPQPPWR</sequence>
<protein>
    <recommendedName>
        <fullName evidence="3">TFIIS N-terminal domain-containing protein</fullName>
    </recommendedName>
</protein>
<feature type="compositionally biased region" description="Basic and acidic residues" evidence="2">
    <location>
        <begin position="209"/>
        <end position="218"/>
    </location>
</feature>
<feature type="region of interest" description="Disordered" evidence="2">
    <location>
        <begin position="476"/>
        <end position="558"/>
    </location>
</feature>
<evidence type="ECO:0000256" key="1">
    <source>
        <dbReference type="PROSITE-ProRule" id="PRU00649"/>
    </source>
</evidence>
<keyword evidence="1" id="KW-0539">Nucleus</keyword>
<dbReference type="SUPFAM" id="SSF47676">
    <property type="entry name" value="Conserved domain common to transcription factors TFIIS, elongin A, CRSP70"/>
    <property type="match status" value="1"/>
</dbReference>
<reference evidence="4" key="1">
    <citation type="submission" date="2022-08" db="EMBL/GenBank/DDBJ databases">
        <authorList>
            <person name="Gutierrez-Valencia J."/>
        </authorList>
    </citation>
    <scope>NUCLEOTIDE SEQUENCE</scope>
</reference>
<feature type="compositionally biased region" description="Acidic residues" evidence="2">
    <location>
        <begin position="406"/>
        <end position="432"/>
    </location>
</feature>
<feature type="domain" description="TFIIS N-terminal" evidence="3">
    <location>
        <begin position="80"/>
        <end position="151"/>
    </location>
</feature>
<feature type="region of interest" description="Disordered" evidence="2">
    <location>
        <begin position="952"/>
        <end position="1019"/>
    </location>
</feature>
<dbReference type="InterPro" id="IPR035441">
    <property type="entry name" value="TFIIS/LEDGF_dom_sf"/>
</dbReference>
<organism evidence="4 5">
    <name type="scientific">Linum tenue</name>
    <dbReference type="NCBI Taxonomy" id="586396"/>
    <lineage>
        <taxon>Eukaryota</taxon>
        <taxon>Viridiplantae</taxon>
        <taxon>Streptophyta</taxon>
        <taxon>Embryophyta</taxon>
        <taxon>Tracheophyta</taxon>
        <taxon>Spermatophyta</taxon>
        <taxon>Magnoliopsida</taxon>
        <taxon>eudicotyledons</taxon>
        <taxon>Gunneridae</taxon>
        <taxon>Pentapetalae</taxon>
        <taxon>rosids</taxon>
        <taxon>fabids</taxon>
        <taxon>Malpighiales</taxon>
        <taxon>Linaceae</taxon>
        <taxon>Linum</taxon>
    </lineage>
</organism>
<dbReference type="Gene3D" id="1.20.930.10">
    <property type="entry name" value="Conserved domain common to transcription factors TFIIS, elongin A, CRSP70"/>
    <property type="match status" value="1"/>
</dbReference>
<dbReference type="PANTHER" id="PTHR47292">
    <property type="entry name" value="TRANSCRIPTION ELONGATION FACTOR (TFIIS) FAMILY PROTEIN-RELATED"/>
    <property type="match status" value="1"/>
</dbReference>
<evidence type="ECO:0000313" key="4">
    <source>
        <dbReference type="EMBL" id="CAI0547551.1"/>
    </source>
</evidence>
<feature type="compositionally biased region" description="Polar residues" evidence="2">
    <location>
        <begin position="637"/>
        <end position="648"/>
    </location>
</feature>
<feature type="compositionally biased region" description="Basic and acidic residues" evidence="2">
    <location>
        <begin position="532"/>
        <end position="548"/>
    </location>
</feature>
<feature type="compositionally biased region" description="Basic and acidic residues" evidence="2">
    <location>
        <begin position="181"/>
        <end position="194"/>
    </location>
</feature>
<feature type="compositionally biased region" description="Low complexity" evidence="2">
    <location>
        <begin position="373"/>
        <end position="384"/>
    </location>
</feature>
<keyword evidence="5" id="KW-1185">Reference proteome</keyword>
<feature type="region of interest" description="Disordered" evidence="2">
    <location>
        <begin position="671"/>
        <end position="752"/>
    </location>
</feature>
<feature type="region of interest" description="Disordered" evidence="2">
    <location>
        <begin position="277"/>
        <end position="299"/>
    </location>
</feature>
<feature type="region of interest" description="Disordered" evidence="2">
    <location>
        <begin position="181"/>
        <end position="223"/>
    </location>
</feature>